<evidence type="ECO:0000313" key="3">
    <source>
        <dbReference type="Proteomes" id="UP000266723"/>
    </source>
</evidence>
<accession>A0ABQ7EJD0</accession>
<evidence type="ECO:0000313" key="2">
    <source>
        <dbReference type="EMBL" id="KAF3596941.1"/>
    </source>
</evidence>
<protein>
    <recommendedName>
        <fullName evidence="1">Retrotransposon gag domain-containing protein</fullName>
    </recommendedName>
</protein>
<dbReference type="Pfam" id="PF03732">
    <property type="entry name" value="Retrotrans_gag"/>
    <property type="match status" value="1"/>
</dbReference>
<feature type="domain" description="Retrotransposon gag" evidence="1">
    <location>
        <begin position="166"/>
        <end position="213"/>
    </location>
</feature>
<gene>
    <name evidence="2" type="ORF">DY000_02020952</name>
</gene>
<evidence type="ECO:0000259" key="1">
    <source>
        <dbReference type="Pfam" id="PF03732"/>
    </source>
</evidence>
<keyword evidence="3" id="KW-1185">Reference proteome</keyword>
<reference evidence="2 3" key="1">
    <citation type="journal article" date="2020" name="BMC Genomics">
        <title>Intraspecific diversification of the crop wild relative Brassica cretica Lam. using demographic model selection.</title>
        <authorList>
            <person name="Kioukis A."/>
            <person name="Michalopoulou V.A."/>
            <person name="Briers L."/>
            <person name="Pirintsos S."/>
            <person name="Studholme D.J."/>
            <person name="Pavlidis P."/>
            <person name="Sarris P.F."/>
        </authorList>
    </citation>
    <scope>NUCLEOTIDE SEQUENCE [LARGE SCALE GENOMIC DNA]</scope>
    <source>
        <strain evidence="3">cv. PFS-1207/04</strain>
    </source>
</reference>
<organism evidence="2 3">
    <name type="scientific">Brassica cretica</name>
    <name type="common">Mustard</name>
    <dbReference type="NCBI Taxonomy" id="69181"/>
    <lineage>
        <taxon>Eukaryota</taxon>
        <taxon>Viridiplantae</taxon>
        <taxon>Streptophyta</taxon>
        <taxon>Embryophyta</taxon>
        <taxon>Tracheophyta</taxon>
        <taxon>Spermatophyta</taxon>
        <taxon>Magnoliopsida</taxon>
        <taxon>eudicotyledons</taxon>
        <taxon>Gunneridae</taxon>
        <taxon>Pentapetalae</taxon>
        <taxon>rosids</taxon>
        <taxon>malvids</taxon>
        <taxon>Brassicales</taxon>
        <taxon>Brassicaceae</taxon>
        <taxon>Brassiceae</taxon>
        <taxon>Brassica</taxon>
    </lineage>
</organism>
<proteinExistence type="predicted"/>
<dbReference type="InterPro" id="IPR005162">
    <property type="entry name" value="Retrotrans_gag_dom"/>
</dbReference>
<sequence>MWGVCQRFACLASHTSLSDSSVTHPSFLPLSEIIVLLFVLDVAKEKSYFYPDCQSHSKDGDGHVPPPVLPQAGQQVPPVQVQGNQQPPIQQVPGVFQVPPPPVLPEQVSKVDETLIRVMGQMKSVDLETFGGTVDLEVAYNWKHMLVTCLETIHCPIRLCLNIAYVFDKKYFPREVLHQKKNAFEHLSHGTRSVREYEREFCQICMFAGNNFDEGGLDQEGAVDSLELELAEPAAPAELQPSA</sequence>
<comment type="caution">
    <text evidence="2">The sequence shown here is derived from an EMBL/GenBank/DDBJ whole genome shotgun (WGS) entry which is preliminary data.</text>
</comment>
<dbReference type="EMBL" id="QGKV02000299">
    <property type="protein sequence ID" value="KAF3596941.1"/>
    <property type="molecule type" value="Genomic_DNA"/>
</dbReference>
<dbReference type="Proteomes" id="UP000266723">
    <property type="component" value="Unassembled WGS sequence"/>
</dbReference>
<name>A0ABQ7EJD0_BRACR</name>